<evidence type="ECO:0000313" key="2">
    <source>
        <dbReference type="Proteomes" id="UP001319865"/>
    </source>
</evidence>
<name>A0ABM7V145_9FLAO</name>
<dbReference type="EMBL" id="AP025183">
    <property type="protein sequence ID" value="BDB51880.1"/>
    <property type="molecule type" value="Genomic_DNA"/>
</dbReference>
<reference evidence="1 2" key="1">
    <citation type="journal article" date="2022" name="Int. J. Syst. Evol. Microbiol.">
        <title>Flavobacterium ammonificans sp. nov. and Flavobacterium ammoniigenes sp. nov., ammonifying bacteria isolated from surface river water.</title>
        <authorList>
            <person name="Watanabe K."/>
            <person name="Kitamura T."/>
            <person name="Ogata Y."/>
            <person name="Shindo C."/>
            <person name="Suda W."/>
        </authorList>
    </citation>
    <scope>NUCLEOTIDE SEQUENCE [LARGE SCALE GENOMIC DNA]</scope>
    <source>
        <strain evidence="1 2">GENT11</strain>
    </source>
</reference>
<dbReference type="InterPro" id="IPR025515">
    <property type="entry name" value="DUF4403"/>
</dbReference>
<evidence type="ECO:0000313" key="1">
    <source>
        <dbReference type="EMBL" id="BDB51880.1"/>
    </source>
</evidence>
<protein>
    <recommendedName>
        <fullName evidence="3">DUF4403 family protein</fullName>
    </recommendedName>
</protein>
<accession>A0ABM7V145</accession>
<sequence length="453" mass="51380">MYLFVTGCTSASKITNFQPEPDDAIPLVYDNSPSFLNLPIKIKLKDIENKTNSALTDLIYDDSNIEDDNIEIKIWKLAPIQFENNLGKIKTILPLKATIRYRIGTKKLGVQLYNTKEFNLNGMVTLTSEVNLINWKLQTKTQFQSIDWNESPTMSLLGKNIPITFLVNSSLPLFKSKIEKKIDESIAKSMDFKPNVLDALEKICRPFQMSQEYESWLRVTPIEIYTTNAELIGNSIHINMGVKCFMETLIGKKPESKFNSSTLILKPVTSMPSAIKASVVAVSNYQDASRIITQNFRDKEFASGRRKIKVLNTTIWHKKNKMSIALEVKGSVNGTIYLTGIPKYNEVTKELYFDEMDYALETKNKLLQTASWLAQGLILKNIQSNCKYSIRPNLEEGVKNLSGYLKNYSPIPGVYVNGRLDNFEFNKIQLTNQAIIAFLTINGEVNITVDGFK</sequence>
<dbReference type="Proteomes" id="UP001319865">
    <property type="component" value="Chromosome"/>
</dbReference>
<dbReference type="Pfam" id="PF14356">
    <property type="entry name" value="DUF4403"/>
    <property type="match status" value="1"/>
</dbReference>
<gene>
    <name evidence="1" type="ORF">GENT11_01920</name>
</gene>
<organism evidence="1 2">
    <name type="scientific">Flavobacterium ammonificans</name>
    <dbReference type="NCBI Taxonomy" id="1751056"/>
    <lineage>
        <taxon>Bacteria</taxon>
        <taxon>Pseudomonadati</taxon>
        <taxon>Bacteroidota</taxon>
        <taxon>Flavobacteriia</taxon>
        <taxon>Flavobacteriales</taxon>
        <taxon>Flavobacteriaceae</taxon>
        <taxon>Flavobacterium</taxon>
    </lineage>
</organism>
<keyword evidence="2" id="KW-1185">Reference proteome</keyword>
<reference evidence="1 2" key="2">
    <citation type="journal article" date="2022" name="Microorganisms">
        <title>Complete Genome Sequences of Two Flavobacterium ammonificans Strains and a Flavobacterium ammoniigenes Strain of Ammonifying Bacterioplankton Isolated from Surface River Water.</title>
        <authorList>
            <person name="Suda W."/>
            <person name="Ogata Y."/>
            <person name="Shindo C."/>
            <person name="Watanabe K."/>
        </authorList>
    </citation>
    <scope>NUCLEOTIDE SEQUENCE [LARGE SCALE GENOMIC DNA]</scope>
    <source>
        <strain evidence="1 2">GENT11</strain>
    </source>
</reference>
<evidence type="ECO:0008006" key="3">
    <source>
        <dbReference type="Google" id="ProtNLM"/>
    </source>
</evidence>
<proteinExistence type="predicted"/>